<organism evidence="2 3">
    <name type="scientific">Aquimarina celericrescens</name>
    <dbReference type="NCBI Taxonomy" id="1964542"/>
    <lineage>
        <taxon>Bacteria</taxon>
        <taxon>Pseudomonadati</taxon>
        <taxon>Bacteroidota</taxon>
        <taxon>Flavobacteriia</taxon>
        <taxon>Flavobacteriales</taxon>
        <taxon>Flavobacteriaceae</taxon>
        <taxon>Aquimarina</taxon>
    </lineage>
</organism>
<name>A0ABW5AUB2_9FLAO</name>
<accession>A0ABW5AUB2</accession>
<evidence type="ECO:0000313" key="2">
    <source>
        <dbReference type="EMBL" id="MFD2186085.1"/>
    </source>
</evidence>
<comment type="caution">
    <text evidence="2">The sequence shown here is derived from an EMBL/GenBank/DDBJ whole genome shotgun (WGS) entry which is preliminary data.</text>
</comment>
<dbReference type="Proteomes" id="UP001597344">
    <property type="component" value="Unassembled WGS sequence"/>
</dbReference>
<proteinExistence type="predicted"/>
<reference evidence="3" key="1">
    <citation type="journal article" date="2019" name="Int. J. Syst. Evol. Microbiol.">
        <title>The Global Catalogue of Microorganisms (GCM) 10K type strain sequencing project: providing services to taxonomists for standard genome sequencing and annotation.</title>
        <authorList>
            <consortium name="The Broad Institute Genomics Platform"/>
            <consortium name="The Broad Institute Genome Sequencing Center for Infectious Disease"/>
            <person name="Wu L."/>
            <person name="Ma J."/>
        </authorList>
    </citation>
    <scope>NUCLEOTIDE SEQUENCE [LARGE SCALE GENOMIC DNA]</scope>
    <source>
        <strain evidence="3">DT92</strain>
    </source>
</reference>
<dbReference type="EMBL" id="JBHUHY010000003">
    <property type="protein sequence ID" value="MFD2186085.1"/>
    <property type="molecule type" value="Genomic_DNA"/>
</dbReference>
<protein>
    <submittedName>
        <fullName evidence="2">Uncharacterized protein</fullName>
    </submittedName>
</protein>
<feature type="region of interest" description="Disordered" evidence="1">
    <location>
        <begin position="1"/>
        <end position="62"/>
    </location>
</feature>
<dbReference type="RefSeq" id="WP_378319071.1">
    <property type="nucleotide sequence ID" value="NZ_JBHUHY010000003.1"/>
</dbReference>
<keyword evidence="3" id="KW-1185">Reference proteome</keyword>
<gene>
    <name evidence="2" type="ORF">ACFSJT_04725</name>
</gene>
<evidence type="ECO:0000256" key="1">
    <source>
        <dbReference type="SAM" id="MobiDB-lite"/>
    </source>
</evidence>
<evidence type="ECO:0000313" key="3">
    <source>
        <dbReference type="Proteomes" id="UP001597344"/>
    </source>
</evidence>
<feature type="compositionally biased region" description="Basic and acidic residues" evidence="1">
    <location>
        <begin position="1"/>
        <end position="18"/>
    </location>
</feature>
<sequence length="62" mass="6796">MKNLESIKNDLYGKDQTLDSKTMNSVFAGGTTKTKGSKTKWAGNGDNSDPHESDDFEEIAIE</sequence>